<comment type="similarity">
    <text evidence="2">Belongs to the prokaryotic sulfate-binding protein family.</text>
</comment>
<evidence type="ECO:0000313" key="8">
    <source>
        <dbReference type="EMBL" id="GAA2385321.1"/>
    </source>
</evidence>
<feature type="chain" id="PRO_5045551700" evidence="7">
    <location>
        <begin position="23"/>
        <end position="360"/>
    </location>
</feature>
<dbReference type="SUPFAM" id="SSF53850">
    <property type="entry name" value="Periplasmic binding protein-like II"/>
    <property type="match status" value="1"/>
</dbReference>
<comment type="caution">
    <text evidence="8">The sequence shown here is derived from an EMBL/GenBank/DDBJ whole genome shotgun (WGS) entry which is preliminary data.</text>
</comment>
<dbReference type="PANTHER" id="PTHR30368:SF2">
    <property type="entry name" value="SULFATE-BINDING PROTEIN"/>
    <property type="match status" value="1"/>
</dbReference>
<protein>
    <submittedName>
        <fullName evidence="8">Sulfate ABC transporter substrate-binding protein</fullName>
    </submittedName>
</protein>
<keyword evidence="4 7" id="KW-0732">Signal</keyword>
<reference evidence="9" key="1">
    <citation type="journal article" date="2019" name="Int. J. Syst. Evol. Microbiol.">
        <title>The Global Catalogue of Microorganisms (GCM) 10K type strain sequencing project: providing services to taxonomists for standard genome sequencing and annotation.</title>
        <authorList>
            <consortium name="The Broad Institute Genomics Platform"/>
            <consortium name="The Broad Institute Genome Sequencing Center for Infectious Disease"/>
            <person name="Wu L."/>
            <person name="Ma J."/>
        </authorList>
    </citation>
    <scope>NUCLEOTIDE SEQUENCE [LARGE SCALE GENOMIC DNA]</scope>
    <source>
        <strain evidence="9">JCM 3272</strain>
    </source>
</reference>
<evidence type="ECO:0000256" key="2">
    <source>
        <dbReference type="ARBA" id="ARBA00006099"/>
    </source>
</evidence>
<name>A0ABP5UTM9_9ACTN</name>
<evidence type="ECO:0000313" key="9">
    <source>
        <dbReference type="Proteomes" id="UP001501444"/>
    </source>
</evidence>
<keyword evidence="3" id="KW-0813">Transport</keyword>
<keyword evidence="5" id="KW-0574">Periplasm</keyword>
<evidence type="ECO:0000256" key="3">
    <source>
        <dbReference type="ARBA" id="ARBA00022448"/>
    </source>
</evidence>
<dbReference type="Proteomes" id="UP001501444">
    <property type="component" value="Unassembled WGS sequence"/>
</dbReference>
<evidence type="ECO:0000256" key="5">
    <source>
        <dbReference type="ARBA" id="ARBA00022764"/>
    </source>
</evidence>
<dbReference type="Pfam" id="PF13531">
    <property type="entry name" value="SBP_bac_11"/>
    <property type="match status" value="1"/>
</dbReference>
<dbReference type="PROSITE" id="PS51257">
    <property type="entry name" value="PROKAR_LIPOPROTEIN"/>
    <property type="match status" value="1"/>
</dbReference>
<dbReference type="EMBL" id="BAAARV010000096">
    <property type="protein sequence ID" value="GAA2385321.1"/>
    <property type="molecule type" value="Genomic_DNA"/>
</dbReference>
<proteinExistence type="inferred from homology"/>
<dbReference type="NCBIfam" id="TIGR00971">
    <property type="entry name" value="3a0106s03"/>
    <property type="match status" value="1"/>
</dbReference>
<feature type="signal peptide" evidence="7">
    <location>
        <begin position="1"/>
        <end position="22"/>
    </location>
</feature>
<dbReference type="PANTHER" id="PTHR30368">
    <property type="entry name" value="SULFATE-BINDING PROTEIN"/>
    <property type="match status" value="1"/>
</dbReference>
<dbReference type="InterPro" id="IPR005669">
    <property type="entry name" value="Thiosulph/SO4-bd"/>
</dbReference>
<evidence type="ECO:0000256" key="1">
    <source>
        <dbReference type="ARBA" id="ARBA00004418"/>
    </source>
</evidence>
<evidence type="ECO:0000256" key="6">
    <source>
        <dbReference type="SAM" id="MobiDB-lite"/>
    </source>
</evidence>
<gene>
    <name evidence="8" type="ORF">GCM10010170_095220</name>
</gene>
<evidence type="ECO:0000256" key="7">
    <source>
        <dbReference type="SAM" id="SignalP"/>
    </source>
</evidence>
<keyword evidence="9" id="KW-1185">Reference proteome</keyword>
<organism evidence="8 9">
    <name type="scientific">Dactylosporangium salmoneum</name>
    <dbReference type="NCBI Taxonomy" id="53361"/>
    <lineage>
        <taxon>Bacteria</taxon>
        <taxon>Bacillati</taxon>
        <taxon>Actinomycetota</taxon>
        <taxon>Actinomycetes</taxon>
        <taxon>Micromonosporales</taxon>
        <taxon>Micromonosporaceae</taxon>
        <taxon>Dactylosporangium</taxon>
    </lineage>
</organism>
<evidence type="ECO:0000256" key="4">
    <source>
        <dbReference type="ARBA" id="ARBA00022729"/>
    </source>
</evidence>
<feature type="region of interest" description="Disordered" evidence="6">
    <location>
        <begin position="340"/>
        <end position="360"/>
    </location>
</feature>
<sequence>MKLRTRMLAVSAALLVTGIALGGCAGTANSSSEGGSGDEVTLALVAYSTPQAAYEQLIAAFQKTDAGKKVKFTQSYGASGDQSRAVASGLKADLVAFSLEPDITRLVTAKLVDASWNSDQYKGMITDSVAVIGTRKGNPKSLKTWDDLAKPGVQVLTPNPFTSGGAKWNILAGYGAKSKKGTDKDAGAAYLDALFKNVPVQDNSGRASLQTFTSGKGDAFISYENEALFAQKNGQAVDYTVPDDTILIENPIAVTTNSAHPAEAKAFLDFLHTPAAQKIYADNGYRPVVKDAGGPSFPTPSGLFTIADLGGWSKVNKELFDPGQSVMASIEQKLGISTSAAPAASGSAKASAAPSASASK</sequence>
<accession>A0ABP5UTM9</accession>
<dbReference type="Gene3D" id="3.40.190.10">
    <property type="entry name" value="Periplasmic binding protein-like II"/>
    <property type="match status" value="2"/>
</dbReference>
<comment type="subcellular location">
    <subcellularLocation>
        <location evidence="1">Periplasm</location>
    </subcellularLocation>
</comment>